<dbReference type="HOGENOM" id="CLU_623725_0_0_0"/>
<protein>
    <submittedName>
        <fullName evidence="2">Uncharacterized protein</fullName>
    </submittedName>
</protein>
<feature type="transmembrane region" description="Helical" evidence="1">
    <location>
        <begin position="334"/>
        <end position="361"/>
    </location>
</feature>
<feature type="transmembrane region" description="Helical" evidence="1">
    <location>
        <begin position="247"/>
        <end position="270"/>
    </location>
</feature>
<dbReference type="AlphaFoldDB" id="Q1ILQ4"/>
<evidence type="ECO:0000313" key="3">
    <source>
        <dbReference type="Proteomes" id="UP000002432"/>
    </source>
</evidence>
<organism evidence="2 3">
    <name type="scientific">Koribacter versatilis (strain Ellin345)</name>
    <dbReference type="NCBI Taxonomy" id="204669"/>
    <lineage>
        <taxon>Bacteria</taxon>
        <taxon>Pseudomonadati</taxon>
        <taxon>Acidobacteriota</taxon>
        <taxon>Terriglobia</taxon>
        <taxon>Terriglobales</taxon>
        <taxon>Candidatus Korobacteraceae</taxon>
        <taxon>Candidatus Korobacter</taxon>
    </lineage>
</organism>
<dbReference type="EMBL" id="CP000360">
    <property type="protein sequence ID" value="ABF42196.1"/>
    <property type="molecule type" value="Genomic_DNA"/>
</dbReference>
<gene>
    <name evidence="2" type="ordered locus">Acid345_3195</name>
</gene>
<sequence length="439" mass="48904">MTQRTIGAAAPDPKLTFADWFAILGTVAWGTAQLVLSGDWISDDLRALTLRPKNLLAAMFLAINAVIFLWRMFHGEVYGKFRRPILVSYACYVIVALLPMLFVSSDANYLLIVMYFLWGLYAYVLAQCMFRNHHVWKVFLRVTNRTTIAVLAAGALFGIYHGEYFMPGSHRLAFVFFIVQYGYALCVVCATALGLAINNRSERAKTFYAVEIIICMVLMALAVSRSSLVFALVMVLTYWVLKSDLALGWGLALVILVAGGTGVTFDILGWDKVNDLSSGRLALYEYELNTHLLDRPVDEWLLGSSTFLQSQNTLVVDEAGKEARFKRNQTDNAYLSMLLSHGMLGLFFFATPLLLLAQLLLKSGKSAPPLSRSHYQLGFAVWMAVAMTSLSESTLPSLGGIVPIYMPIFWMPIIEFCPWRPSYAKTPDPDFVTSVPVGV</sequence>
<name>Q1ILQ4_KORVE</name>
<feature type="transmembrane region" description="Helical" evidence="1">
    <location>
        <begin position="85"/>
        <end position="103"/>
    </location>
</feature>
<feature type="transmembrane region" description="Helical" evidence="1">
    <location>
        <begin position="172"/>
        <end position="196"/>
    </location>
</feature>
<dbReference type="Proteomes" id="UP000002432">
    <property type="component" value="Chromosome"/>
</dbReference>
<feature type="transmembrane region" description="Helical" evidence="1">
    <location>
        <begin position="381"/>
        <end position="406"/>
    </location>
</feature>
<keyword evidence="3" id="KW-1185">Reference proteome</keyword>
<dbReference type="KEGG" id="aba:Acid345_3195"/>
<feature type="transmembrane region" description="Helical" evidence="1">
    <location>
        <begin position="54"/>
        <end position="73"/>
    </location>
</feature>
<keyword evidence="1" id="KW-0472">Membrane</keyword>
<dbReference type="EnsemblBacteria" id="ABF42196">
    <property type="protein sequence ID" value="ABF42196"/>
    <property type="gene ID" value="Acid345_3195"/>
</dbReference>
<reference evidence="2 3" key="1">
    <citation type="journal article" date="2009" name="Appl. Environ. Microbiol.">
        <title>Three genomes from the phylum Acidobacteria provide insight into the lifestyles of these microorganisms in soils.</title>
        <authorList>
            <person name="Ward N.L."/>
            <person name="Challacombe J.F."/>
            <person name="Janssen P.H."/>
            <person name="Henrissat B."/>
            <person name="Coutinho P.M."/>
            <person name="Wu M."/>
            <person name="Xie G."/>
            <person name="Haft D.H."/>
            <person name="Sait M."/>
            <person name="Badger J."/>
            <person name="Barabote R.D."/>
            <person name="Bradley B."/>
            <person name="Brettin T.S."/>
            <person name="Brinkac L.M."/>
            <person name="Bruce D."/>
            <person name="Creasy T."/>
            <person name="Daugherty S.C."/>
            <person name="Davidsen T.M."/>
            <person name="DeBoy R.T."/>
            <person name="Detter J.C."/>
            <person name="Dodson R.J."/>
            <person name="Durkin A.S."/>
            <person name="Ganapathy A."/>
            <person name="Gwinn-Giglio M."/>
            <person name="Han C.S."/>
            <person name="Khouri H."/>
            <person name="Kiss H."/>
            <person name="Kothari S.P."/>
            <person name="Madupu R."/>
            <person name="Nelson K.E."/>
            <person name="Nelson W.C."/>
            <person name="Paulsen I."/>
            <person name="Penn K."/>
            <person name="Ren Q."/>
            <person name="Rosovitz M.J."/>
            <person name="Selengut J.D."/>
            <person name="Shrivastava S."/>
            <person name="Sullivan S.A."/>
            <person name="Tapia R."/>
            <person name="Thompson L.S."/>
            <person name="Watkins K.L."/>
            <person name="Yang Q."/>
            <person name="Yu C."/>
            <person name="Zafar N."/>
            <person name="Zhou L."/>
            <person name="Kuske C.R."/>
        </authorList>
    </citation>
    <scope>NUCLEOTIDE SEQUENCE [LARGE SCALE GENOMIC DNA]</scope>
    <source>
        <strain evidence="2 3">Ellin345</strain>
    </source>
</reference>
<feature type="transmembrane region" description="Helical" evidence="1">
    <location>
        <begin position="20"/>
        <end position="42"/>
    </location>
</feature>
<feature type="transmembrane region" description="Helical" evidence="1">
    <location>
        <begin position="109"/>
        <end position="130"/>
    </location>
</feature>
<evidence type="ECO:0000256" key="1">
    <source>
        <dbReference type="SAM" id="Phobius"/>
    </source>
</evidence>
<feature type="transmembrane region" description="Helical" evidence="1">
    <location>
        <begin position="142"/>
        <end position="160"/>
    </location>
</feature>
<keyword evidence="1" id="KW-0812">Transmembrane</keyword>
<proteinExistence type="predicted"/>
<keyword evidence="1" id="KW-1133">Transmembrane helix</keyword>
<feature type="transmembrane region" description="Helical" evidence="1">
    <location>
        <begin position="208"/>
        <end position="241"/>
    </location>
</feature>
<accession>Q1ILQ4</accession>
<evidence type="ECO:0000313" key="2">
    <source>
        <dbReference type="EMBL" id="ABF42196.1"/>
    </source>
</evidence>